<dbReference type="AlphaFoldDB" id="A0A3M2LFE9"/>
<name>A0A3M2LFE9_9ACTN</name>
<dbReference type="UniPathway" id="UPA00223"/>
<dbReference type="InterPro" id="IPR016142">
    <property type="entry name" value="Citrate_synth-like_lrg_a-sub"/>
</dbReference>
<dbReference type="InterPro" id="IPR009061">
    <property type="entry name" value="DNA-bd_dom_put_sf"/>
</dbReference>
<dbReference type="GO" id="GO:0005975">
    <property type="term" value="P:carbohydrate metabolic process"/>
    <property type="evidence" value="ECO:0007669"/>
    <property type="project" value="TreeGrafter"/>
</dbReference>
<dbReference type="GO" id="GO:0006099">
    <property type="term" value="P:tricarboxylic acid cycle"/>
    <property type="evidence" value="ECO:0007669"/>
    <property type="project" value="UniProtKB-UniPathway"/>
</dbReference>
<evidence type="ECO:0000256" key="5">
    <source>
        <dbReference type="SAM" id="MobiDB-lite"/>
    </source>
</evidence>
<gene>
    <name evidence="6" type="ORF">EBO15_39495</name>
</gene>
<dbReference type="Gene3D" id="1.10.580.10">
    <property type="entry name" value="Citrate Synthase, domain 1"/>
    <property type="match status" value="1"/>
</dbReference>
<organism evidence="6 7">
    <name type="scientific">Actinomadura harenae</name>
    <dbReference type="NCBI Taxonomy" id="2483351"/>
    <lineage>
        <taxon>Bacteria</taxon>
        <taxon>Bacillati</taxon>
        <taxon>Actinomycetota</taxon>
        <taxon>Actinomycetes</taxon>
        <taxon>Streptosporangiales</taxon>
        <taxon>Thermomonosporaceae</taxon>
        <taxon>Actinomadura</taxon>
    </lineage>
</organism>
<evidence type="ECO:0000313" key="7">
    <source>
        <dbReference type="Proteomes" id="UP000282674"/>
    </source>
</evidence>
<dbReference type="RefSeq" id="WP_122199583.1">
    <property type="nucleotide sequence ID" value="NZ_JBHSKC010000023.1"/>
</dbReference>
<dbReference type="PANTHER" id="PTHR11739:SF4">
    <property type="entry name" value="CITRATE SYNTHASE, PEROXISOMAL"/>
    <property type="match status" value="1"/>
</dbReference>
<comment type="similarity">
    <text evidence="2">Belongs to the citrate synthase family.</text>
</comment>
<comment type="pathway">
    <text evidence="1">Carbohydrate metabolism; tricarboxylic acid cycle.</text>
</comment>
<accession>A0A3M2LFE9</accession>
<dbReference type="SUPFAM" id="SSF48256">
    <property type="entry name" value="Citrate synthase"/>
    <property type="match status" value="1"/>
</dbReference>
<feature type="compositionally biased region" description="Low complexity" evidence="5">
    <location>
        <begin position="196"/>
        <end position="212"/>
    </location>
</feature>
<dbReference type="EMBL" id="RFFG01000148">
    <property type="protein sequence ID" value="RMI36124.1"/>
    <property type="molecule type" value="Genomic_DNA"/>
</dbReference>
<dbReference type="SUPFAM" id="SSF46955">
    <property type="entry name" value="Putative DNA-binding domain"/>
    <property type="match status" value="1"/>
</dbReference>
<evidence type="ECO:0000256" key="2">
    <source>
        <dbReference type="ARBA" id="ARBA00010566"/>
    </source>
</evidence>
<dbReference type="GO" id="GO:0005829">
    <property type="term" value="C:cytosol"/>
    <property type="evidence" value="ECO:0007669"/>
    <property type="project" value="TreeGrafter"/>
</dbReference>
<dbReference type="InterPro" id="IPR036969">
    <property type="entry name" value="Citrate_synthase_sf"/>
</dbReference>
<keyword evidence="4" id="KW-0808">Transferase</keyword>
<protein>
    <recommendedName>
        <fullName evidence="3">citrate synthase (unknown stereospecificity)</fullName>
        <ecNumber evidence="3">2.3.3.16</ecNumber>
    </recommendedName>
</protein>
<sequence>MGEWIDAAAAAERLGVKPATLYAYVSRGVLRRRRDEAGRRSLFDAGQVEELARKGRPRREPGPNELAIESSVTALGPDRPYYRGRDALALATDRHFEAVAEWLWTGDEAALATGAGDGTAAREGWHASEEGLRAARAAQSGLPSGILPLDRLQVITTALAVTDPARVHIDPEGVLVTARALIAGMVDALPPATRLTGTTRAAPPAAPPIATGVLGATDDRPPSPESAGGTPDEAPEAIAARLWRALCPDAAAPGTLRALEAAMVLLADHELAASTLAARVAASVRADPYAVATAGLGVLGGPLHGGASYAAERLFTEVGEPGRAARVIGDRLRAGERIPGFGHAVYKAGDGRATVLLGLVRDAAPDHPRVAVADAVLAEAGRRRLPAPNVDFALALLGGVAGLVPGAGEAVFAVARTAGWLAHALEEYRGRSPLRPRAVYVGPPVPG</sequence>
<feature type="region of interest" description="Disordered" evidence="5">
    <location>
        <begin position="196"/>
        <end position="233"/>
    </location>
</feature>
<dbReference type="PRINTS" id="PR00143">
    <property type="entry name" value="CITRTSNTHASE"/>
</dbReference>
<dbReference type="GO" id="GO:0036440">
    <property type="term" value="F:citrate synthase activity"/>
    <property type="evidence" value="ECO:0007669"/>
    <property type="project" value="UniProtKB-EC"/>
</dbReference>
<dbReference type="InterPro" id="IPR016143">
    <property type="entry name" value="Citrate_synth-like_sm_a-sub"/>
</dbReference>
<reference evidence="6 7" key="1">
    <citation type="submission" date="2018-10" db="EMBL/GenBank/DDBJ databases">
        <title>Isolation from soil.</title>
        <authorList>
            <person name="Hu J."/>
        </authorList>
    </citation>
    <scope>NUCLEOTIDE SEQUENCE [LARGE SCALE GENOMIC DNA]</scope>
    <source>
        <strain evidence="6 7">NEAU-Ht49</strain>
    </source>
</reference>
<dbReference type="Pfam" id="PF00285">
    <property type="entry name" value="Citrate_synt"/>
    <property type="match status" value="1"/>
</dbReference>
<comment type="caution">
    <text evidence="6">The sequence shown here is derived from an EMBL/GenBank/DDBJ whole genome shotgun (WGS) entry which is preliminary data.</text>
</comment>
<dbReference type="Proteomes" id="UP000282674">
    <property type="component" value="Unassembled WGS sequence"/>
</dbReference>
<dbReference type="PANTHER" id="PTHR11739">
    <property type="entry name" value="CITRATE SYNTHASE"/>
    <property type="match status" value="1"/>
</dbReference>
<dbReference type="Gene3D" id="1.10.1660.10">
    <property type="match status" value="1"/>
</dbReference>
<keyword evidence="7" id="KW-1185">Reference proteome</keyword>
<proteinExistence type="inferred from homology"/>
<dbReference type="InterPro" id="IPR002020">
    <property type="entry name" value="Citrate_synthase"/>
</dbReference>
<dbReference type="Gene3D" id="1.10.230.10">
    <property type="entry name" value="Cytochrome P450-Terp, domain 2"/>
    <property type="match status" value="1"/>
</dbReference>
<evidence type="ECO:0000256" key="1">
    <source>
        <dbReference type="ARBA" id="ARBA00005163"/>
    </source>
</evidence>
<evidence type="ECO:0000256" key="3">
    <source>
        <dbReference type="ARBA" id="ARBA00012972"/>
    </source>
</evidence>
<dbReference type="OrthoDB" id="9800864at2"/>
<evidence type="ECO:0000313" key="6">
    <source>
        <dbReference type="EMBL" id="RMI36124.1"/>
    </source>
</evidence>
<evidence type="ECO:0000256" key="4">
    <source>
        <dbReference type="ARBA" id="ARBA00022679"/>
    </source>
</evidence>
<dbReference type="EC" id="2.3.3.16" evidence="3"/>